<evidence type="ECO:0000256" key="1">
    <source>
        <dbReference type="SAM" id="Phobius"/>
    </source>
</evidence>
<keyword evidence="2" id="KW-0547">Nucleotide-binding</keyword>
<feature type="transmembrane region" description="Helical" evidence="1">
    <location>
        <begin position="49"/>
        <end position="67"/>
    </location>
</feature>
<sequence>MSTRVASWLAWSLAGLCVAMFVAMGVLDVLARSARSSGGSSSLNTMSETAIFVLFLAFPIVGALIASRRPRNPVGWICLADGLLWMVLAVTNSYGVYGSVRPGSVPSPVAVSAVGNQWLWVPTVGLLGIYLILLFPDGKLPSWRWRPLAWFSAVVIVLLSVAGGLAPGPLENQGGVRNPFGLETLPWLGDASYIILPLLPLCIFASAVSMVLRYRRSTGEVRQQIKWVAFVASFSGISYLIALLSPFVLFVRVSGSGDTFPPPPPWFELLFSVVVLSFVGVPVAIGFAVLKYHLYDIDVVINRTLVYGSLTATLVALYFGSVAATQTVFRAITGQEQQPQLAIVISTLVIAALFDPLRRRIQGFIDRRFYRRKYDARKTLEAFSSRLRDETDLETLSNDLAGVIRETMQPAHVSLWLRPDKPPKDEQTDL</sequence>
<dbReference type="AlphaFoldDB" id="A0A6J4RI24"/>
<evidence type="ECO:0000313" key="2">
    <source>
        <dbReference type="EMBL" id="CAA9466621.1"/>
    </source>
</evidence>
<protein>
    <submittedName>
        <fullName evidence="2">ATP-binding region, ATPase-like</fullName>
    </submittedName>
</protein>
<feature type="transmembrane region" description="Helical" evidence="1">
    <location>
        <begin position="117"/>
        <end position="136"/>
    </location>
</feature>
<organism evidence="2">
    <name type="scientific">uncultured Rubrobacteraceae bacterium</name>
    <dbReference type="NCBI Taxonomy" id="349277"/>
    <lineage>
        <taxon>Bacteria</taxon>
        <taxon>Bacillati</taxon>
        <taxon>Actinomycetota</taxon>
        <taxon>Rubrobacteria</taxon>
        <taxon>Rubrobacterales</taxon>
        <taxon>Rubrobacteraceae</taxon>
        <taxon>environmental samples</taxon>
    </lineage>
</organism>
<keyword evidence="1" id="KW-0472">Membrane</keyword>
<proteinExistence type="predicted"/>
<accession>A0A6J4RI24</accession>
<gene>
    <name evidence="2" type="ORF">AVDCRST_MAG58-3559</name>
</gene>
<dbReference type="GO" id="GO:0005524">
    <property type="term" value="F:ATP binding"/>
    <property type="evidence" value="ECO:0007669"/>
    <property type="project" value="UniProtKB-KW"/>
</dbReference>
<feature type="transmembrane region" description="Helical" evidence="1">
    <location>
        <begin position="148"/>
        <end position="170"/>
    </location>
</feature>
<dbReference type="EMBL" id="CADCVF010000073">
    <property type="protein sequence ID" value="CAA9466621.1"/>
    <property type="molecule type" value="Genomic_DNA"/>
</dbReference>
<keyword evidence="1" id="KW-1133">Transmembrane helix</keyword>
<feature type="transmembrane region" description="Helical" evidence="1">
    <location>
        <begin position="341"/>
        <end position="358"/>
    </location>
</feature>
<feature type="transmembrane region" description="Helical" evidence="1">
    <location>
        <begin position="74"/>
        <end position="97"/>
    </location>
</feature>
<feature type="transmembrane region" description="Helical" evidence="1">
    <location>
        <begin position="304"/>
        <end position="329"/>
    </location>
</feature>
<feature type="transmembrane region" description="Helical" evidence="1">
    <location>
        <begin position="269"/>
        <end position="292"/>
    </location>
</feature>
<feature type="transmembrane region" description="Helical" evidence="1">
    <location>
        <begin position="190"/>
        <end position="215"/>
    </location>
</feature>
<reference evidence="2" key="1">
    <citation type="submission" date="2020-02" db="EMBL/GenBank/DDBJ databases">
        <authorList>
            <person name="Meier V. D."/>
        </authorList>
    </citation>
    <scope>NUCLEOTIDE SEQUENCE</scope>
    <source>
        <strain evidence="2">AVDCRST_MAG58</strain>
    </source>
</reference>
<keyword evidence="1" id="KW-0812">Transmembrane</keyword>
<feature type="transmembrane region" description="Helical" evidence="1">
    <location>
        <begin position="227"/>
        <end position="249"/>
    </location>
</feature>
<keyword evidence="2" id="KW-0067">ATP-binding</keyword>
<name>A0A6J4RI24_9ACTN</name>